<organism evidence="6 7">
    <name type="scientific">Terribacillus halophilus</name>
    <dbReference type="NCBI Taxonomy" id="361279"/>
    <lineage>
        <taxon>Bacteria</taxon>
        <taxon>Bacillati</taxon>
        <taxon>Bacillota</taxon>
        <taxon>Bacilli</taxon>
        <taxon>Bacillales</taxon>
        <taxon>Bacillaceae</taxon>
        <taxon>Terribacillus</taxon>
    </lineage>
</organism>
<dbReference type="Proteomes" id="UP000198666">
    <property type="component" value="Unassembled WGS sequence"/>
</dbReference>
<dbReference type="GO" id="GO:0019632">
    <property type="term" value="P:shikimate metabolic process"/>
    <property type="evidence" value="ECO:0007669"/>
    <property type="project" value="TreeGrafter"/>
</dbReference>
<dbReference type="Gene3D" id="3.40.50.720">
    <property type="entry name" value="NAD(P)-binding Rossmann-like Domain"/>
    <property type="match status" value="1"/>
</dbReference>
<feature type="active site" description="Proton acceptor" evidence="3">
    <location>
        <position position="77"/>
    </location>
</feature>
<dbReference type="InterPro" id="IPR041121">
    <property type="entry name" value="SDH_C"/>
</dbReference>
<dbReference type="InterPro" id="IPR022893">
    <property type="entry name" value="Shikimate_DH_fam"/>
</dbReference>
<comment type="subunit">
    <text evidence="3">Homodimer.</text>
</comment>
<dbReference type="UniPathway" id="UPA00053">
    <property type="reaction ID" value="UER00087"/>
</dbReference>
<dbReference type="OrthoDB" id="9792692at2"/>
<feature type="binding site" evidence="3">
    <location>
        <begin position="26"/>
        <end position="28"/>
    </location>
    <ligand>
        <name>shikimate</name>
        <dbReference type="ChEBI" id="CHEBI:36208"/>
    </ligand>
</feature>
<name>A0A1G6IQP4_9BACI</name>
<feature type="binding site" evidence="3">
    <location>
        <begin position="137"/>
        <end position="141"/>
    </location>
    <ligand>
        <name>NADP(+)</name>
        <dbReference type="ChEBI" id="CHEBI:58349"/>
    </ligand>
</feature>
<accession>A0A1G6IQP4</accession>
<evidence type="ECO:0000256" key="3">
    <source>
        <dbReference type="HAMAP-Rule" id="MF_00222"/>
    </source>
</evidence>
<evidence type="ECO:0000256" key="1">
    <source>
        <dbReference type="ARBA" id="ARBA00004871"/>
    </source>
</evidence>
<comment type="similarity">
    <text evidence="3">Belongs to the shikimate dehydrogenase family.</text>
</comment>
<dbReference type="PANTHER" id="PTHR21089:SF1">
    <property type="entry name" value="BIFUNCTIONAL 3-DEHYDROQUINATE DEHYDRATASE_SHIKIMATE DEHYDROGENASE, CHLOROPLASTIC"/>
    <property type="match status" value="1"/>
</dbReference>
<keyword evidence="3" id="KW-0560">Oxidoreductase</keyword>
<feature type="binding site" evidence="3">
    <location>
        <position position="113"/>
    </location>
    <ligand>
        <name>shikimate</name>
        <dbReference type="ChEBI" id="CHEBI:36208"/>
    </ligand>
</feature>
<dbReference type="EC" id="1.1.1.25" evidence="3"/>
<evidence type="ECO:0000256" key="2">
    <source>
        <dbReference type="ARBA" id="ARBA00023141"/>
    </source>
</evidence>
<dbReference type="InterPro" id="IPR036291">
    <property type="entry name" value="NAD(P)-bd_dom_sf"/>
</dbReference>
<feature type="binding site" evidence="3">
    <location>
        <position position="242"/>
    </location>
    <ligand>
        <name>NADP(+)</name>
        <dbReference type="ChEBI" id="CHEBI:58349"/>
    </ligand>
</feature>
<dbReference type="GO" id="GO:0008652">
    <property type="term" value="P:amino acid biosynthetic process"/>
    <property type="evidence" value="ECO:0007669"/>
    <property type="project" value="UniProtKB-KW"/>
</dbReference>
<dbReference type="EMBL" id="FMZB01000001">
    <property type="protein sequence ID" value="SDC08355.1"/>
    <property type="molecule type" value="Genomic_DNA"/>
</dbReference>
<dbReference type="GO" id="GO:0009423">
    <property type="term" value="P:chorismate biosynthetic process"/>
    <property type="evidence" value="ECO:0007669"/>
    <property type="project" value="UniProtKB-UniRule"/>
</dbReference>
<keyword evidence="7" id="KW-1185">Reference proteome</keyword>
<dbReference type="SUPFAM" id="SSF51735">
    <property type="entry name" value="NAD(P)-binding Rossmann-fold domains"/>
    <property type="match status" value="1"/>
</dbReference>
<dbReference type="GO" id="GO:0004764">
    <property type="term" value="F:shikimate 3-dehydrogenase (NADP+) activity"/>
    <property type="evidence" value="ECO:0007669"/>
    <property type="project" value="UniProtKB-UniRule"/>
</dbReference>
<dbReference type="SUPFAM" id="SSF53223">
    <property type="entry name" value="Aminoacid dehydrogenase-like, N-terminal domain"/>
    <property type="match status" value="1"/>
</dbReference>
<evidence type="ECO:0000313" key="6">
    <source>
        <dbReference type="EMBL" id="SDC08355.1"/>
    </source>
</evidence>
<keyword evidence="2 3" id="KW-0057">Aromatic amino acid biosynthesis</keyword>
<comment type="pathway">
    <text evidence="1 3">Metabolic intermediate biosynthesis; chorismate biosynthesis; chorismate from D-erythrose 4-phosphate and phosphoenolpyruvate: step 4/7.</text>
</comment>
<comment type="function">
    <text evidence="3">Involved in the biosynthesis of the chorismate, which leads to the biosynthesis of aromatic amino acids. Catalyzes the reversible NADPH linked reduction of 3-dehydroshikimate (DHSA) to yield shikimate (SA).</text>
</comment>
<keyword evidence="3" id="KW-0521">NADP</keyword>
<proteinExistence type="inferred from homology"/>
<feature type="binding site" evidence="3">
    <location>
        <position position="98"/>
    </location>
    <ligand>
        <name>shikimate</name>
        <dbReference type="ChEBI" id="CHEBI:36208"/>
    </ligand>
</feature>
<feature type="binding site" evidence="3">
    <location>
        <position position="73"/>
    </location>
    <ligand>
        <name>shikimate</name>
        <dbReference type="ChEBI" id="CHEBI:36208"/>
    </ligand>
</feature>
<evidence type="ECO:0000313" key="7">
    <source>
        <dbReference type="Proteomes" id="UP000198666"/>
    </source>
</evidence>
<protein>
    <recommendedName>
        <fullName evidence="3">Shikimate dehydrogenase (NADP(+))</fullName>
        <shortName evidence="3">SDH</shortName>
        <ecNumber evidence="3">1.1.1.25</ecNumber>
    </recommendedName>
</protein>
<evidence type="ECO:0000259" key="5">
    <source>
        <dbReference type="Pfam" id="PF18317"/>
    </source>
</evidence>
<feature type="domain" description="Shikimate dehydrogenase substrate binding N-terminal" evidence="4">
    <location>
        <begin position="18"/>
        <end position="100"/>
    </location>
</feature>
<dbReference type="Pfam" id="PF18317">
    <property type="entry name" value="SDH_C"/>
    <property type="match status" value="1"/>
</dbReference>
<dbReference type="HAMAP" id="MF_00222">
    <property type="entry name" value="Shikimate_DH_AroE"/>
    <property type="match status" value="1"/>
</dbReference>
<dbReference type="STRING" id="361279.SAMN05421663_101348"/>
<dbReference type="AlphaFoldDB" id="A0A1G6IQP4"/>
<comment type="caution">
    <text evidence="3">Lacks conserved residue(s) required for the propagation of feature annotation.</text>
</comment>
<dbReference type="GO" id="GO:0009073">
    <property type="term" value="P:aromatic amino acid family biosynthetic process"/>
    <property type="evidence" value="ECO:0007669"/>
    <property type="project" value="UniProtKB-KW"/>
</dbReference>
<comment type="catalytic activity">
    <reaction evidence="3">
        <text>shikimate + NADP(+) = 3-dehydroshikimate + NADPH + H(+)</text>
        <dbReference type="Rhea" id="RHEA:17737"/>
        <dbReference type="ChEBI" id="CHEBI:15378"/>
        <dbReference type="ChEBI" id="CHEBI:16630"/>
        <dbReference type="ChEBI" id="CHEBI:36208"/>
        <dbReference type="ChEBI" id="CHEBI:57783"/>
        <dbReference type="ChEBI" id="CHEBI:58349"/>
        <dbReference type="EC" id="1.1.1.25"/>
    </reaction>
</comment>
<dbReference type="RefSeq" id="WP_093725364.1">
    <property type="nucleotide sequence ID" value="NZ_FMZB01000001.1"/>
</dbReference>
<feature type="binding site" evidence="3">
    <location>
        <position position="89"/>
    </location>
    <ligand>
        <name>NADP(+)</name>
        <dbReference type="ChEBI" id="CHEBI:58349"/>
    </ligand>
</feature>
<dbReference type="CDD" id="cd01065">
    <property type="entry name" value="NAD_bind_Shikimate_DH"/>
    <property type="match status" value="1"/>
</dbReference>
<dbReference type="PANTHER" id="PTHR21089">
    <property type="entry name" value="SHIKIMATE DEHYDROGENASE"/>
    <property type="match status" value="1"/>
</dbReference>
<feature type="binding site" evidence="3">
    <location>
        <position position="265"/>
    </location>
    <ligand>
        <name>NADP(+)</name>
        <dbReference type="ChEBI" id="CHEBI:58349"/>
    </ligand>
</feature>
<dbReference type="InterPro" id="IPR046346">
    <property type="entry name" value="Aminoacid_DH-like_N_sf"/>
</dbReference>
<gene>
    <name evidence="3" type="primary">aroE</name>
    <name evidence="6" type="ORF">SAMN05421663_101348</name>
</gene>
<dbReference type="Gene3D" id="3.40.50.10860">
    <property type="entry name" value="Leucine Dehydrogenase, chain A, domain 1"/>
    <property type="match status" value="1"/>
</dbReference>
<feature type="binding site" evidence="3">
    <location>
        <position position="272"/>
    </location>
    <ligand>
        <name>shikimate</name>
        <dbReference type="ChEBI" id="CHEBI:36208"/>
    </ligand>
</feature>
<dbReference type="InterPro" id="IPR013708">
    <property type="entry name" value="Shikimate_DH-bd_N"/>
</dbReference>
<sequence>MNKRNLALIDAKTTLVGLLATPIKHSITPAMHNLGYTISGLNYAYLAFDVGTDKLRETVEGLKAMGAAGFNVSMPNKIDVQQYVDELDESARLAGASNTVVHKDGKLIGYNTDGLGYVKNLEEHGVQLEGMKVTLVGSGGVAASIAIQLVQAGIKELSIFARNDKFFANAKANMSCINQEMKDYGVSTNVFPLEDDEAFRKEIAGSAILAHCTSLGMKPLHEWSVLDGLTDVLRQDLIVTDVVYNPRKTKLLAQAEAAGAKAINGLGMVLWQGALSYKLFTGEEMPMKEIKAIIFGEGY</sequence>
<feature type="domain" description="SDH C-terminal" evidence="5">
    <location>
        <begin position="265"/>
        <end position="291"/>
    </location>
</feature>
<reference evidence="7" key="1">
    <citation type="submission" date="2016-10" db="EMBL/GenBank/DDBJ databases">
        <authorList>
            <person name="Varghese N."/>
            <person name="Submissions S."/>
        </authorList>
    </citation>
    <scope>NUCLEOTIDE SEQUENCE [LARGE SCALE GENOMIC DNA]</scope>
    <source>
        <strain evidence="7">DSM 21620</strain>
    </source>
</reference>
<feature type="binding site" evidence="3">
    <location>
        <position position="244"/>
    </location>
    <ligand>
        <name>shikimate</name>
        <dbReference type="ChEBI" id="CHEBI:36208"/>
    </ligand>
</feature>
<keyword evidence="3" id="KW-0028">Amino-acid biosynthesis</keyword>
<dbReference type="Pfam" id="PF08501">
    <property type="entry name" value="Shikimate_dh_N"/>
    <property type="match status" value="1"/>
</dbReference>
<evidence type="ECO:0000259" key="4">
    <source>
        <dbReference type="Pfam" id="PF08501"/>
    </source>
</evidence>